<feature type="transmembrane region" description="Helical" evidence="2">
    <location>
        <begin position="57"/>
        <end position="83"/>
    </location>
</feature>
<name>A0A1G2M3E1_9BACT</name>
<sequence length="140" mass="15999">MNSEPNKGAVHRVWKFFDHLEDHVRARLSHHPILYSLVGGVAIVLFWRGVWMLADEIGLSSISSIIISVVIMLITGLFVSFFVGDRIVLSGIRQEKKVIEKTEEEIKSESVAISEVREELKLIEKGIEKLEKIERHNHSK</sequence>
<evidence type="ECO:0000256" key="2">
    <source>
        <dbReference type="SAM" id="Phobius"/>
    </source>
</evidence>
<keyword evidence="2" id="KW-0812">Transmembrane</keyword>
<protein>
    <submittedName>
        <fullName evidence="3">Uncharacterized protein</fullName>
    </submittedName>
</protein>
<keyword evidence="2" id="KW-0472">Membrane</keyword>
<feature type="transmembrane region" description="Helical" evidence="2">
    <location>
        <begin position="33"/>
        <end position="51"/>
    </location>
</feature>
<organism evidence="3 4">
    <name type="scientific">Candidatus Taylorbacteria bacterium RIFCSPHIGHO2_01_FULL_46_22b</name>
    <dbReference type="NCBI Taxonomy" id="1802301"/>
    <lineage>
        <taxon>Bacteria</taxon>
        <taxon>Candidatus Tayloriibacteriota</taxon>
    </lineage>
</organism>
<dbReference type="STRING" id="1802301.A2664_00525"/>
<proteinExistence type="predicted"/>
<feature type="coiled-coil region" evidence="1">
    <location>
        <begin position="92"/>
        <end position="133"/>
    </location>
</feature>
<dbReference type="EMBL" id="MHRF01000005">
    <property type="protein sequence ID" value="OHA18415.1"/>
    <property type="molecule type" value="Genomic_DNA"/>
</dbReference>
<reference evidence="3 4" key="1">
    <citation type="journal article" date="2016" name="Nat. Commun.">
        <title>Thousands of microbial genomes shed light on interconnected biogeochemical processes in an aquifer system.</title>
        <authorList>
            <person name="Anantharaman K."/>
            <person name="Brown C.T."/>
            <person name="Hug L.A."/>
            <person name="Sharon I."/>
            <person name="Castelle C.J."/>
            <person name="Probst A.J."/>
            <person name="Thomas B.C."/>
            <person name="Singh A."/>
            <person name="Wilkins M.J."/>
            <person name="Karaoz U."/>
            <person name="Brodie E.L."/>
            <person name="Williams K.H."/>
            <person name="Hubbard S.S."/>
            <person name="Banfield J.F."/>
        </authorList>
    </citation>
    <scope>NUCLEOTIDE SEQUENCE [LARGE SCALE GENOMIC DNA]</scope>
</reference>
<keyword evidence="1" id="KW-0175">Coiled coil</keyword>
<evidence type="ECO:0000313" key="3">
    <source>
        <dbReference type="EMBL" id="OHA18415.1"/>
    </source>
</evidence>
<keyword evidence="2" id="KW-1133">Transmembrane helix</keyword>
<accession>A0A1G2M3E1</accession>
<comment type="caution">
    <text evidence="3">The sequence shown here is derived from an EMBL/GenBank/DDBJ whole genome shotgun (WGS) entry which is preliminary data.</text>
</comment>
<gene>
    <name evidence="3" type="ORF">A2664_00525</name>
</gene>
<evidence type="ECO:0000313" key="4">
    <source>
        <dbReference type="Proteomes" id="UP000178873"/>
    </source>
</evidence>
<dbReference type="AlphaFoldDB" id="A0A1G2M3E1"/>
<dbReference type="Proteomes" id="UP000178873">
    <property type="component" value="Unassembled WGS sequence"/>
</dbReference>
<evidence type="ECO:0000256" key="1">
    <source>
        <dbReference type="SAM" id="Coils"/>
    </source>
</evidence>